<name>A0A381TRR1_9ZZZZ</name>
<dbReference type="GO" id="GO:0008483">
    <property type="term" value="F:transaminase activity"/>
    <property type="evidence" value="ECO:0007669"/>
    <property type="project" value="UniProtKB-KW"/>
</dbReference>
<evidence type="ECO:0000256" key="2">
    <source>
        <dbReference type="ARBA" id="ARBA00008954"/>
    </source>
</evidence>
<sequence length="438" mass="47384">MLQEKDLMCVVNQKTDIPGPKSNELAERRTKAVVNAHSSVAPVYTAKAEGATITDVDGNIFIDFAGGIGAMNTGHGNPVISDEIKSQVDDYLHVCFTVTPYEPYVALAEKLNAMTPGDFPKKTLLVNSGAEALENSVKVARYWTERPGVIVFEHAFHGRSLMTMALTYKDMPYRHGFGPFPDVVHRLPYPYNRGKKAMEEFDALLSEKGKEAFAAVVIELVAGEGGFMTADKDFVVHIRKRCSDHGIVLVVDEVQTGFGRTGKMFSCDWYDLEPDIMAMAKSLSGGLPMSAITGQAEMMDKVHAGGLGGTFGGNPAACRAGLAAIGLLEELQASGRLDQLTTVIPERLHALAEKSPFVNEARGIGAMYSLELCDGTPEAKPSKERAAEVLHNCLQDGLIMILSGTYGNVIRTLMPLVISDEELDEGMVILEKNVLALS</sequence>
<dbReference type="InterPro" id="IPR015424">
    <property type="entry name" value="PyrdxlP-dep_Trfase"/>
</dbReference>
<dbReference type="Gene3D" id="3.40.640.10">
    <property type="entry name" value="Type I PLP-dependent aspartate aminotransferase-like (Major domain)"/>
    <property type="match status" value="1"/>
</dbReference>
<dbReference type="PROSITE" id="PS00600">
    <property type="entry name" value="AA_TRANSFER_CLASS_3"/>
    <property type="match status" value="1"/>
</dbReference>
<keyword evidence="4" id="KW-0808">Transferase</keyword>
<dbReference type="AlphaFoldDB" id="A0A381TRR1"/>
<evidence type="ECO:0000256" key="4">
    <source>
        <dbReference type="ARBA" id="ARBA00022679"/>
    </source>
</evidence>
<dbReference type="FunFam" id="3.40.640.10:FF:000013">
    <property type="entry name" value="4-aminobutyrate aminotransferase"/>
    <property type="match status" value="1"/>
</dbReference>
<dbReference type="InterPro" id="IPR005814">
    <property type="entry name" value="Aminotrans_3"/>
</dbReference>
<accession>A0A381TRR1</accession>
<evidence type="ECO:0000313" key="6">
    <source>
        <dbReference type="EMBL" id="SVA18198.1"/>
    </source>
</evidence>
<dbReference type="InterPro" id="IPR015422">
    <property type="entry name" value="PyrdxlP-dep_Trfase_small"/>
</dbReference>
<protein>
    <recommendedName>
        <fullName evidence="7">4-aminobutyrate aminotransferase</fullName>
    </recommendedName>
</protein>
<comment type="similarity">
    <text evidence="2">Belongs to the class-III pyridoxal-phosphate-dependent aminotransferase family.</text>
</comment>
<organism evidence="6">
    <name type="scientific">marine metagenome</name>
    <dbReference type="NCBI Taxonomy" id="408172"/>
    <lineage>
        <taxon>unclassified sequences</taxon>
        <taxon>metagenomes</taxon>
        <taxon>ecological metagenomes</taxon>
    </lineage>
</organism>
<comment type="cofactor">
    <cofactor evidence="1">
        <name>pyridoxal 5'-phosphate</name>
        <dbReference type="ChEBI" id="CHEBI:597326"/>
    </cofactor>
</comment>
<dbReference type="Pfam" id="PF00202">
    <property type="entry name" value="Aminotran_3"/>
    <property type="match status" value="1"/>
</dbReference>
<dbReference type="SUPFAM" id="SSF53383">
    <property type="entry name" value="PLP-dependent transferases"/>
    <property type="match status" value="1"/>
</dbReference>
<dbReference type="GO" id="GO:0042802">
    <property type="term" value="F:identical protein binding"/>
    <property type="evidence" value="ECO:0007669"/>
    <property type="project" value="TreeGrafter"/>
</dbReference>
<dbReference type="PANTHER" id="PTHR11986">
    <property type="entry name" value="AMINOTRANSFERASE CLASS III"/>
    <property type="match status" value="1"/>
</dbReference>
<dbReference type="EMBL" id="UINC01004976">
    <property type="protein sequence ID" value="SVA18198.1"/>
    <property type="molecule type" value="Genomic_DNA"/>
</dbReference>
<reference evidence="6" key="1">
    <citation type="submission" date="2018-05" db="EMBL/GenBank/DDBJ databases">
        <authorList>
            <person name="Lanie J.A."/>
            <person name="Ng W.-L."/>
            <person name="Kazmierczak K.M."/>
            <person name="Andrzejewski T.M."/>
            <person name="Davidsen T.M."/>
            <person name="Wayne K.J."/>
            <person name="Tettelin H."/>
            <person name="Glass J.I."/>
            <person name="Rusch D."/>
            <person name="Podicherti R."/>
            <person name="Tsui H.-C.T."/>
            <person name="Winkler M.E."/>
        </authorList>
    </citation>
    <scope>NUCLEOTIDE SEQUENCE</scope>
</reference>
<dbReference type="InterPro" id="IPR049704">
    <property type="entry name" value="Aminotrans_3_PPA_site"/>
</dbReference>
<evidence type="ECO:0000256" key="5">
    <source>
        <dbReference type="ARBA" id="ARBA00022898"/>
    </source>
</evidence>
<dbReference type="InterPro" id="IPR050103">
    <property type="entry name" value="Class-III_PLP-dep_AT"/>
</dbReference>
<evidence type="ECO:0000256" key="1">
    <source>
        <dbReference type="ARBA" id="ARBA00001933"/>
    </source>
</evidence>
<gene>
    <name evidence="6" type="ORF">METZ01_LOCUS71052</name>
</gene>
<evidence type="ECO:0000256" key="3">
    <source>
        <dbReference type="ARBA" id="ARBA00022576"/>
    </source>
</evidence>
<dbReference type="Gene3D" id="3.90.1150.10">
    <property type="entry name" value="Aspartate Aminotransferase, domain 1"/>
    <property type="match status" value="1"/>
</dbReference>
<evidence type="ECO:0008006" key="7">
    <source>
        <dbReference type="Google" id="ProtNLM"/>
    </source>
</evidence>
<dbReference type="PANTHER" id="PTHR11986:SF58">
    <property type="entry name" value="LEUCINE_METHIONINE RACEMASE"/>
    <property type="match status" value="1"/>
</dbReference>
<proteinExistence type="inferred from homology"/>
<keyword evidence="5" id="KW-0663">Pyridoxal phosphate</keyword>
<dbReference type="CDD" id="cd00610">
    <property type="entry name" value="OAT_like"/>
    <property type="match status" value="1"/>
</dbReference>
<dbReference type="GO" id="GO:0030170">
    <property type="term" value="F:pyridoxal phosphate binding"/>
    <property type="evidence" value="ECO:0007669"/>
    <property type="project" value="InterPro"/>
</dbReference>
<dbReference type="InterPro" id="IPR015421">
    <property type="entry name" value="PyrdxlP-dep_Trfase_major"/>
</dbReference>
<keyword evidence="3" id="KW-0032">Aminotransferase</keyword>
<dbReference type="PIRSF" id="PIRSF000521">
    <property type="entry name" value="Transaminase_4ab_Lys_Orn"/>
    <property type="match status" value="1"/>
</dbReference>